<evidence type="ECO:0008006" key="11">
    <source>
        <dbReference type="Google" id="ProtNLM"/>
    </source>
</evidence>
<dbReference type="EMBL" id="JACHMX010000001">
    <property type="protein sequence ID" value="MBB5857216.1"/>
    <property type="molecule type" value="Genomic_DNA"/>
</dbReference>
<gene>
    <name evidence="9" type="ORF">HDA45_007303</name>
</gene>
<dbReference type="PANTHER" id="PTHR43788">
    <property type="entry name" value="DNA2/NAM7 HELICASE FAMILY MEMBER"/>
    <property type="match status" value="1"/>
</dbReference>
<reference evidence="9 10" key="1">
    <citation type="submission" date="2020-08" db="EMBL/GenBank/DDBJ databases">
        <title>Sequencing the genomes of 1000 actinobacteria strains.</title>
        <authorList>
            <person name="Klenk H.-P."/>
        </authorList>
    </citation>
    <scope>NUCLEOTIDE SEQUENCE [LARGE SCALE GENOMIC DNA]</scope>
    <source>
        <strain evidence="9 10">DSM 45272</strain>
    </source>
</reference>
<dbReference type="Pfam" id="PF13086">
    <property type="entry name" value="AAA_11"/>
    <property type="match status" value="1"/>
</dbReference>
<dbReference type="InterPro" id="IPR047187">
    <property type="entry name" value="SF1_C_Upf1"/>
</dbReference>
<dbReference type="InterPro" id="IPR041679">
    <property type="entry name" value="DNA2/NAM7-like_C"/>
</dbReference>
<keyword evidence="2" id="KW-0547">Nucleotide-binding</keyword>
<dbReference type="InterPro" id="IPR027417">
    <property type="entry name" value="P-loop_NTPase"/>
</dbReference>
<dbReference type="GO" id="GO:0005524">
    <property type="term" value="F:ATP binding"/>
    <property type="evidence" value="ECO:0007669"/>
    <property type="project" value="UniProtKB-KW"/>
</dbReference>
<dbReference type="InterPro" id="IPR049468">
    <property type="entry name" value="Restrct_endonuc-II-like_dom"/>
</dbReference>
<dbReference type="InterPro" id="IPR041677">
    <property type="entry name" value="DNA2/NAM7_AAA_11"/>
</dbReference>
<dbReference type="RefSeq" id="WP_184903164.1">
    <property type="nucleotide sequence ID" value="NZ_JACHMX010000001.1"/>
</dbReference>
<dbReference type="PANTHER" id="PTHR43788:SF8">
    <property type="entry name" value="DNA-BINDING PROTEIN SMUBP-2"/>
    <property type="match status" value="1"/>
</dbReference>
<keyword evidence="10" id="KW-1185">Reference proteome</keyword>
<comment type="caution">
    <text evidence="9">The sequence shown here is derived from an EMBL/GenBank/DDBJ whole genome shotgun (WGS) entry which is preliminary data.</text>
</comment>
<name>A0A841BB37_9PSEU</name>
<evidence type="ECO:0000256" key="3">
    <source>
        <dbReference type="ARBA" id="ARBA00022801"/>
    </source>
</evidence>
<proteinExistence type="inferred from homology"/>
<sequence>MRPNDPNVRREAIKLVQYLRDMAASTKADTCDVADFEQCWWLSDVPEGVDLRNRIGSDGGFLTVDQLPLPLPPDLPPQLNGHIDAGQWQDHDAGELDLSDDLAGRVENADDGNELVIAYRAAVVDRDSWLADIESVRPRRKLYEDLRQVAGQLTSQDDEFELVLCAGLVAGRDENGRVVRRHLLAKRLFAKIDDRYSGVTIGPDVDASMLMEDRRFLIPVLGEGLGRAEDIRAEVEQSDLLPTDEGAGKWLADWSGRLLPDAPRFSDAVIPPPIERVGRLAVSASPAMILRRRDRSSVAGFLDLVLEQLRDPGVIVPQALVQILRDLTPDEQEAWLVEMAGTSKTLGANPLFSREHNLQQRLVLERVRQDNGAVVQGPPGTGKTHTIANLLVAMLAEGMRVLVVSQREQPLRVLRGMLPPDMRKLCVSLVGSRDGRTSDLESSVRAMAEYLASTTDVQARERVVAGHDRWLVAGRRVADIQQDLANSREAEHVDHPLVSDGYQGRLAHIAAQVEEKRHRFDWFPPLPPDAPLRSSLSPEELTELRALLIEHPGGPRRALEYMPPAEQVHIPEQAKKLFDVLKPPRVRDGAEEIADLSGLVEVAELDRWQTGLDRLNKIVRHLQHRAAVNDTSQWLTAAVDDLLAGHNNSAWQDVMSRSPVAETLSARSRNPLLRDVEYPEHDHTALRDLRDQAWKLWQGLANRKPVRTMFLRRPTNLGRDTQSVRERCRYRGREPRTEEAAAAVYDVLDIVLSLSEAEHAWSFVVALPAVTARASDRLRWLVEAEGALPVLQDMRQITSGLREVLARNGILVVLTTHNLWLTLRDGIELARHRIDVAPHEEYHAGLIAWWATVIDSPNAAPELYELARALERRDIQAFRIAAAEVNDARYTIESHRRLRDLYDRAVGCHDELVTALTRSLHDDTWEARFCVIDEAWNWAVAERFVRARHQPGLDARQESDLAEAKADLLKATAELATAKAWAICLQTMDPKARRGLKNYENFAKKQRGRGGHTAQHQISARSAIEDAKPAVPAWVMTIDKVAELFPAVQNSFDVVIVDEGSQAEPTALFLLWLAARVIVVGDDKQCTPFTSPRGLDAVSDRLRVDFPDVPAHAREVLLPNGNLYSILSGAFPAVVRLREHFRCMPEIISWPSRQFYDNDLVPLRQHGINRLEPVLIRHVANGQTTGSSDTLTNRPEAEHVIELLASCLEDPAYDGKTFGIIAMQSRRQVNMLDGLLLRRIPASEIERRDIRVGNAQNFQGDERDVMLVSTVAAGRPQILRNHTSYEQRLNVAVSRARDQLWLITSLSPDLDSEDIRHRMLTYYSENEEAEPKNQNLGDISQTRRCEPFRSLFVQQVYLAIRGRGYDADPQWDIGGRRLDIVVRGRDRSAAIMCDEHTGLSAEHRRKNDESLRELRRAGWPFCRVAHSHFILDPVTALEVVWQTLSEHGVEPVEA</sequence>
<evidence type="ECO:0000313" key="9">
    <source>
        <dbReference type="EMBL" id="MBB5857216.1"/>
    </source>
</evidence>
<dbReference type="InterPro" id="IPR050534">
    <property type="entry name" value="Coronavir_polyprotein_1ab"/>
</dbReference>
<comment type="similarity">
    <text evidence="1">Belongs to the DNA2/NAM7 helicase family.</text>
</comment>
<dbReference type="Gene3D" id="3.40.50.300">
    <property type="entry name" value="P-loop containing nucleotide triphosphate hydrolases"/>
    <property type="match status" value="3"/>
</dbReference>
<dbReference type="SUPFAM" id="SSF52540">
    <property type="entry name" value="P-loop containing nucleoside triphosphate hydrolases"/>
    <property type="match status" value="1"/>
</dbReference>
<evidence type="ECO:0000313" key="10">
    <source>
        <dbReference type="Proteomes" id="UP000580861"/>
    </source>
</evidence>
<evidence type="ECO:0000256" key="2">
    <source>
        <dbReference type="ARBA" id="ARBA00022741"/>
    </source>
</evidence>
<accession>A0A841BB37</accession>
<evidence type="ECO:0000259" key="8">
    <source>
        <dbReference type="Pfam" id="PF18741"/>
    </source>
</evidence>
<keyword evidence="5" id="KW-0067">ATP-binding</keyword>
<dbReference type="Pfam" id="PF18741">
    <property type="entry name" value="MTES_1575"/>
    <property type="match status" value="1"/>
</dbReference>
<feature type="domain" description="DNA2/NAM7 helicase-like C-terminal" evidence="7">
    <location>
        <begin position="1133"/>
        <end position="1305"/>
    </location>
</feature>
<keyword evidence="3" id="KW-0378">Hydrolase</keyword>
<evidence type="ECO:0000256" key="5">
    <source>
        <dbReference type="ARBA" id="ARBA00022840"/>
    </source>
</evidence>
<dbReference type="GO" id="GO:0016787">
    <property type="term" value="F:hydrolase activity"/>
    <property type="evidence" value="ECO:0007669"/>
    <property type="project" value="UniProtKB-KW"/>
</dbReference>
<keyword evidence="4" id="KW-0347">Helicase</keyword>
<evidence type="ECO:0000256" key="1">
    <source>
        <dbReference type="ARBA" id="ARBA00007913"/>
    </source>
</evidence>
<dbReference type="Proteomes" id="UP000580861">
    <property type="component" value="Unassembled WGS sequence"/>
</dbReference>
<protein>
    <recommendedName>
        <fullName evidence="11">AAA domain-containing protein</fullName>
    </recommendedName>
</protein>
<dbReference type="Pfam" id="PF13087">
    <property type="entry name" value="AAA_12"/>
    <property type="match status" value="1"/>
</dbReference>
<evidence type="ECO:0000256" key="4">
    <source>
        <dbReference type="ARBA" id="ARBA00022806"/>
    </source>
</evidence>
<evidence type="ECO:0000259" key="6">
    <source>
        <dbReference type="Pfam" id="PF13086"/>
    </source>
</evidence>
<dbReference type="GO" id="GO:0043139">
    <property type="term" value="F:5'-3' DNA helicase activity"/>
    <property type="evidence" value="ECO:0007669"/>
    <property type="project" value="TreeGrafter"/>
</dbReference>
<feature type="domain" description="Restriction endonuclease type II-like" evidence="8">
    <location>
        <begin position="1352"/>
        <end position="1444"/>
    </location>
</feature>
<dbReference type="CDD" id="cd18808">
    <property type="entry name" value="SF1_C_Upf1"/>
    <property type="match status" value="1"/>
</dbReference>
<organism evidence="9 10">
    <name type="scientific">Amycolatopsis umgeniensis</name>
    <dbReference type="NCBI Taxonomy" id="336628"/>
    <lineage>
        <taxon>Bacteria</taxon>
        <taxon>Bacillati</taxon>
        <taxon>Actinomycetota</taxon>
        <taxon>Actinomycetes</taxon>
        <taxon>Pseudonocardiales</taxon>
        <taxon>Pseudonocardiaceae</taxon>
        <taxon>Amycolatopsis</taxon>
    </lineage>
</organism>
<evidence type="ECO:0000259" key="7">
    <source>
        <dbReference type="Pfam" id="PF13087"/>
    </source>
</evidence>
<feature type="domain" description="DNA2/NAM7 helicase helicase" evidence="6">
    <location>
        <begin position="358"/>
        <end position="405"/>
    </location>
</feature>